<dbReference type="RefSeq" id="WP_057768169.1">
    <property type="nucleotide sequence ID" value="NZ_LMBX01000043.1"/>
</dbReference>
<evidence type="ECO:0000313" key="1">
    <source>
        <dbReference type="EMBL" id="TCJ06105.1"/>
    </source>
</evidence>
<dbReference type="PROSITE" id="PS51257">
    <property type="entry name" value="PROKAR_LIPOPROTEIN"/>
    <property type="match status" value="1"/>
</dbReference>
<sequence>MKMFIYVFTICLAVAISGCKKDIPKPETKIIGETASLYTVTHDIPVFKTNSSKEEFFVKHKVEGGNVMIECIIQGITFRDTAGNNKGKIILYVDGKKEEEISSAAFIVKGLLPGTHRLTLEVTTEESSSVIMKKEFDVTIR</sequence>
<organism evidence="1 2">
    <name type="scientific">Cytobacillus praedii</name>
    <dbReference type="NCBI Taxonomy" id="1742358"/>
    <lineage>
        <taxon>Bacteria</taxon>
        <taxon>Bacillati</taxon>
        <taxon>Bacillota</taxon>
        <taxon>Bacilli</taxon>
        <taxon>Bacillales</taxon>
        <taxon>Bacillaceae</taxon>
        <taxon>Cytobacillus</taxon>
    </lineage>
</organism>
<keyword evidence="2" id="KW-1185">Reference proteome</keyword>
<dbReference type="STRING" id="1742358.GCA_001439605_00713"/>
<name>A0A4R1AZJ9_9BACI</name>
<reference evidence="1 2" key="1">
    <citation type="submission" date="2019-03" db="EMBL/GenBank/DDBJ databases">
        <authorList>
            <person name="Jensen L."/>
            <person name="Storgaard J."/>
            <person name="Sulaj E."/>
            <person name="Schramm A."/>
            <person name="Marshall I.P.G."/>
        </authorList>
    </citation>
    <scope>NUCLEOTIDE SEQUENCE [LARGE SCALE GENOMIC DNA]</scope>
    <source>
        <strain evidence="1 2">2017H2G3</strain>
    </source>
</reference>
<dbReference type="OrthoDB" id="2968672at2"/>
<dbReference type="Proteomes" id="UP000293846">
    <property type="component" value="Unassembled WGS sequence"/>
</dbReference>
<proteinExistence type="predicted"/>
<dbReference type="AlphaFoldDB" id="A0A4R1AZJ9"/>
<evidence type="ECO:0008006" key="3">
    <source>
        <dbReference type="Google" id="ProtNLM"/>
    </source>
</evidence>
<accession>A0A4R1AZJ9</accession>
<evidence type="ECO:0000313" key="2">
    <source>
        <dbReference type="Proteomes" id="UP000293846"/>
    </source>
</evidence>
<dbReference type="EMBL" id="SJTH01000002">
    <property type="protein sequence ID" value="TCJ06105.1"/>
    <property type="molecule type" value="Genomic_DNA"/>
</dbReference>
<comment type="caution">
    <text evidence="1">The sequence shown here is derived from an EMBL/GenBank/DDBJ whole genome shotgun (WGS) entry which is preliminary data.</text>
</comment>
<gene>
    <name evidence="1" type="ORF">E0Y62_02400</name>
</gene>
<protein>
    <recommendedName>
        <fullName evidence="3">Lipoprotein</fullName>
    </recommendedName>
</protein>